<dbReference type="Pfam" id="PF00621">
    <property type="entry name" value="RhoGEF"/>
    <property type="match status" value="1"/>
</dbReference>
<dbReference type="SUPFAM" id="SSF103657">
    <property type="entry name" value="BAR/IMD domain-like"/>
    <property type="match status" value="1"/>
</dbReference>
<dbReference type="EMBL" id="JAHLQT010006308">
    <property type="protein sequence ID" value="KAG7175113.1"/>
    <property type="molecule type" value="Genomic_DNA"/>
</dbReference>
<evidence type="ECO:0000259" key="5">
    <source>
        <dbReference type="PROSITE" id="PS50010"/>
    </source>
</evidence>
<protein>
    <submittedName>
        <fullName evidence="6">Rho guanine nucleotide exchange factor 38-like</fullName>
    </submittedName>
</protein>
<dbReference type="Gene3D" id="2.30.30.40">
    <property type="entry name" value="SH3 Domains"/>
    <property type="match status" value="2"/>
</dbReference>
<dbReference type="InterPro" id="IPR001331">
    <property type="entry name" value="GDS_CDC24_CS"/>
</dbReference>
<feature type="region of interest" description="Disordered" evidence="3">
    <location>
        <begin position="491"/>
        <end position="522"/>
    </location>
</feature>
<dbReference type="InterPro" id="IPR027267">
    <property type="entry name" value="AH/BAR_dom_sf"/>
</dbReference>
<name>A0A8J5TLX1_HOMAM</name>
<feature type="domain" description="SH3" evidence="4">
    <location>
        <begin position="561"/>
        <end position="624"/>
    </location>
</feature>
<dbReference type="PROSITE" id="PS50010">
    <property type="entry name" value="DH_2"/>
    <property type="match status" value="1"/>
</dbReference>
<dbReference type="PROSITE" id="PS00741">
    <property type="entry name" value="DH_1"/>
    <property type="match status" value="1"/>
</dbReference>
<evidence type="ECO:0000256" key="1">
    <source>
        <dbReference type="ARBA" id="ARBA00022443"/>
    </source>
</evidence>
<organism evidence="6 7">
    <name type="scientific">Homarus americanus</name>
    <name type="common">American lobster</name>
    <dbReference type="NCBI Taxonomy" id="6706"/>
    <lineage>
        <taxon>Eukaryota</taxon>
        <taxon>Metazoa</taxon>
        <taxon>Ecdysozoa</taxon>
        <taxon>Arthropoda</taxon>
        <taxon>Crustacea</taxon>
        <taxon>Multicrustacea</taxon>
        <taxon>Malacostraca</taxon>
        <taxon>Eumalacostraca</taxon>
        <taxon>Eucarida</taxon>
        <taxon>Decapoda</taxon>
        <taxon>Pleocyemata</taxon>
        <taxon>Astacidea</taxon>
        <taxon>Nephropoidea</taxon>
        <taxon>Nephropidae</taxon>
        <taxon>Homarus</taxon>
    </lineage>
</organism>
<evidence type="ECO:0000256" key="2">
    <source>
        <dbReference type="PROSITE-ProRule" id="PRU00192"/>
    </source>
</evidence>
<evidence type="ECO:0000259" key="4">
    <source>
        <dbReference type="PROSITE" id="PS50002"/>
    </source>
</evidence>
<dbReference type="InterPro" id="IPR000219">
    <property type="entry name" value="DH_dom"/>
</dbReference>
<dbReference type="GO" id="GO:0035556">
    <property type="term" value="P:intracellular signal transduction"/>
    <property type="evidence" value="ECO:0007669"/>
    <property type="project" value="InterPro"/>
</dbReference>
<evidence type="ECO:0000256" key="3">
    <source>
        <dbReference type="SAM" id="MobiDB-lite"/>
    </source>
</evidence>
<evidence type="ECO:0000313" key="6">
    <source>
        <dbReference type="EMBL" id="KAG7175113.1"/>
    </source>
</evidence>
<dbReference type="PANTHER" id="PTHR22834:SF20">
    <property type="entry name" value="SH3 DOMAIN-CONTAINING PROTEIN"/>
    <property type="match status" value="1"/>
</dbReference>
<comment type="caution">
    <text evidence="6">The sequence shown here is derived from an EMBL/GenBank/DDBJ whole genome shotgun (WGS) entry which is preliminary data.</text>
</comment>
<gene>
    <name evidence="6" type="primary">Arhgef38-L</name>
    <name evidence="6" type="ORF">Hamer_G022457</name>
</gene>
<reference evidence="6" key="1">
    <citation type="journal article" date="2021" name="Sci. Adv.">
        <title>The American lobster genome reveals insights on longevity, neural, and immune adaptations.</title>
        <authorList>
            <person name="Polinski J.M."/>
            <person name="Zimin A.V."/>
            <person name="Clark K.F."/>
            <person name="Kohn A.B."/>
            <person name="Sadowski N."/>
            <person name="Timp W."/>
            <person name="Ptitsyn A."/>
            <person name="Khanna P."/>
            <person name="Romanova D.Y."/>
            <person name="Williams P."/>
            <person name="Greenwood S.J."/>
            <person name="Moroz L.L."/>
            <person name="Walt D.R."/>
            <person name="Bodnar A.G."/>
        </authorList>
    </citation>
    <scope>NUCLEOTIDE SEQUENCE</scope>
    <source>
        <strain evidence="6">GMGI-L3</strain>
    </source>
</reference>
<dbReference type="GO" id="GO:0005737">
    <property type="term" value="C:cytoplasm"/>
    <property type="evidence" value="ECO:0007669"/>
    <property type="project" value="TreeGrafter"/>
</dbReference>
<dbReference type="SUPFAM" id="SSF50044">
    <property type="entry name" value="SH3-domain"/>
    <property type="match status" value="2"/>
</dbReference>
<dbReference type="PROSITE" id="PS50002">
    <property type="entry name" value="SH3"/>
    <property type="match status" value="2"/>
</dbReference>
<dbReference type="AlphaFoldDB" id="A0A8J5TLX1"/>
<dbReference type="SUPFAM" id="SSF48065">
    <property type="entry name" value="DBL homology domain (DH-domain)"/>
    <property type="match status" value="1"/>
</dbReference>
<sequence>MAEAGPADDDFEDFDDDSNFWDDCDEYYEPETLNDERQREQQLTQEDWEQHCKEQLTQEEWEQQLPQHHRRRERVAELVETERNYIKDLETLLEVSALASSRNHVLKAIDLHTVLGNISQVLDMNKRLLNKLEQEQQHSDEDMLIGWVFLQFKSELCQVYKVYCSTYSVEVLPLLKKYEESEVAEVELAWIAGELKSHSKHLLSLNTVLIKPVQRILKYHLYLKELVHDTVTTHQDYLDLQMALYCLQADAKELNEYTRGLGLVHKYRSDVDDSLHGKIRRVNLHSIAKKSARMSTILSQKLGIIGQTTNTNFDKMVTKFRSVQWAAGALVTHTESLLEAVRTRHTAELIISESLADLLPPALHIQVIREVTLDSCNRILQMFVGTPTFLNFIPAAQVVMLCKAPSRLIQKRHNKKLDYDAAQAKEQLDRDINTAASVPLLEYIDPMEAQERAQQQVEQLRRLLPHDYQKKANTPLQLSLSSPGQYCSNTIATLPKGRRSDPTGTKGTLKVSKEPRRGSLPGGYIKSVADALRGSPHTPAHTSPTHAPQIKIERDLLGSYPEENLYMVTEEYTAAKKDEVSLLQGAVVAVLKKMDPMGDPTCWVVDNGETVGLVKALCLRQLTSEREFTALEPAGLLPNTSSINTNSSGFHQPQLQAKHCQPHPTFHSPALSHQLAPQMEVLNPHPTPESQILTFLPTSQSQTMDSHHPSHLPLKHSRYPVSEHNLNTLQSETHEAIGLHTFYDSEEQCSNYNAESIGQEYEALYDFEGGDETQLSLSQGQRVRAINDDFPDWWYVSDSTGHVGYVPATYLHNPTDTSRKSASVQKTAITHQTSTHNLCDQTTSTRF</sequence>
<dbReference type="InterPro" id="IPR036028">
    <property type="entry name" value="SH3-like_dom_sf"/>
</dbReference>
<dbReference type="GO" id="GO:0005085">
    <property type="term" value="F:guanyl-nucleotide exchange factor activity"/>
    <property type="evidence" value="ECO:0007669"/>
    <property type="project" value="InterPro"/>
</dbReference>
<dbReference type="Pfam" id="PF14604">
    <property type="entry name" value="SH3_9"/>
    <property type="match status" value="1"/>
</dbReference>
<keyword evidence="1 2" id="KW-0728">SH3 domain</keyword>
<dbReference type="SMART" id="SM00325">
    <property type="entry name" value="RhoGEF"/>
    <property type="match status" value="1"/>
</dbReference>
<evidence type="ECO:0000313" key="7">
    <source>
        <dbReference type="Proteomes" id="UP000747542"/>
    </source>
</evidence>
<feature type="region of interest" description="Disordered" evidence="3">
    <location>
        <begin position="1"/>
        <end position="20"/>
    </location>
</feature>
<dbReference type="InterPro" id="IPR001452">
    <property type="entry name" value="SH3_domain"/>
</dbReference>
<dbReference type="InterPro" id="IPR051492">
    <property type="entry name" value="Dynamin-Rho_GEF"/>
</dbReference>
<proteinExistence type="predicted"/>
<keyword evidence="7" id="KW-1185">Reference proteome</keyword>
<feature type="domain" description="DH" evidence="5">
    <location>
        <begin position="70"/>
        <end position="257"/>
    </location>
</feature>
<dbReference type="InterPro" id="IPR035899">
    <property type="entry name" value="DBL_dom_sf"/>
</dbReference>
<dbReference type="Proteomes" id="UP000747542">
    <property type="component" value="Unassembled WGS sequence"/>
</dbReference>
<feature type="domain" description="SH3" evidence="4">
    <location>
        <begin position="756"/>
        <end position="816"/>
    </location>
</feature>
<dbReference type="CDD" id="cd00174">
    <property type="entry name" value="SH3"/>
    <property type="match status" value="1"/>
</dbReference>
<dbReference type="SMART" id="SM00326">
    <property type="entry name" value="SH3"/>
    <property type="match status" value="2"/>
</dbReference>
<dbReference type="CDD" id="cd00160">
    <property type="entry name" value="RhoGEF"/>
    <property type="match status" value="1"/>
</dbReference>
<dbReference type="Gene3D" id="1.20.900.10">
    <property type="entry name" value="Dbl homology (DH) domain"/>
    <property type="match status" value="1"/>
</dbReference>
<dbReference type="PANTHER" id="PTHR22834">
    <property type="entry name" value="NUCLEAR FUSION PROTEIN FUS2"/>
    <property type="match status" value="1"/>
</dbReference>
<dbReference type="Gene3D" id="1.20.1270.60">
    <property type="entry name" value="Arfaptin homology (AH) domain/BAR domain"/>
    <property type="match status" value="1"/>
</dbReference>
<accession>A0A8J5TLX1</accession>